<dbReference type="SUPFAM" id="SSF57667">
    <property type="entry name" value="beta-beta-alpha zinc fingers"/>
    <property type="match status" value="1"/>
</dbReference>
<dbReference type="WBParaSite" id="jg19477">
    <property type="protein sequence ID" value="jg19477"/>
    <property type="gene ID" value="jg19477"/>
</dbReference>
<keyword evidence="1" id="KW-0479">Metal-binding</keyword>
<dbReference type="Gene3D" id="3.30.160.60">
    <property type="entry name" value="Classic Zinc Finger"/>
    <property type="match status" value="1"/>
</dbReference>
<organism evidence="3 4">
    <name type="scientific">Ditylenchus dipsaci</name>
    <dbReference type="NCBI Taxonomy" id="166011"/>
    <lineage>
        <taxon>Eukaryota</taxon>
        <taxon>Metazoa</taxon>
        <taxon>Ecdysozoa</taxon>
        <taxon>Nematoda</taxon>
        <taxon>Chromadorea</taxon>
        <taxon>Rhabditida</taxon>
        <taxon>Tylenchina</taxon>
        <taxon>Tylenchomorpha</taxon>
        <taxon>Sphaerularioidea</taxon>
        <taxon>Anguinidae</taxon>
        <taxon>Anguininae</taxon>
        <taxon>Ditylenchus</taxon>
    </lineage>
</organism>
<reference evidence="4" key="1">
    <citation type="submission" date="2022-11" db="UniProtKB">
        <authorList>
            <consortium name="WormBaseParasite"/>
        </authorList>
    </citation>
    <scope>IDENTIFICATION</scope>
</reference>
<dbReference type="Proteomes" id="UP000887574">
    <property type="component" value="Unplaced"/>
</dbReference>
<keyword evidence="1" id="KW-0862">Zinc</keyword>
<accession>A0A915DHD6</accession>
<proteinExistence type="predicted"/>
<dbReference type="InterPro" id="IPR013087">
    <property type="entry name" value="Znf_C2H2_type"/>
</dbReference>
<feature type="domain" description="C2H2-type" evidence="2">
    <location>
        <begin position="3"/>
        <end position="31"/>
    </location>
</feature>
<name>A0A915DHD6_9BILA</name>
<dbReference type="PROSITE" id="PS50157">
    <property type="entry name" value="ZINC_FINGER_C2H2_2"/>
    <property type="match status" value="1"/>
</dbReference>
<dbReference type="GO" id="GO:0008270">
    <property type="term" value="F:zinc ion binding"/>
    <property type="evidence" value="ECO:0007669"/>
    <property type="project" value="UniProtKB-KW"/>
</dbReference>
<keyword evidence="3" id="KW-1185">Reference proteome</keyword>
<evidence type="ECO:0000313" key="3">
    <source>
        <dbReference type="Proteomes" id="UP000887574"/>
    </source>
</evidence>
<evidence type="ECO:0000313" key="4">
    <source>
        <dbReference type="WBParaSite" id="jg19477"/>
    </source>
</evidence>
<sequence length="104" mass="12052">MIVICTECQEKFRDVESLKCHLGKVHFQYSPYQCEMCLVQDLQSRFPTKGSVKRHCLEKLEIETHFVAVDLKVLEGGLAVYKDQILTIKQKRITAPTLRNVPMK</sequence>
<dbReference type="InterPro" id="IPR036236">
    <property type="entry name" value="Znf_C2H2_sf"/>
</dbReference>
<evidence type="ECO:0000259" key="2">
    <source>
        <dbReference type="PROSITE" id="PS50157"/>
    </source>
</evidence>
<dbReference type="PROSITE" id="PS00028">
    <property type="entry name" value="ZINC_FINGER_C2H2_1"/>
    <property type="match status" value="1"/>
</dbReference>
<protein>
    <submittedName>
        <fullName evidence="4">C2H2-type domain-containing protein</fullName>
    </submittedName>
</protein>
<evidence type="ECO:0000256" key="1">
    <source>
        <dbReference type="PROSITE-ProRule" id="PRU00042"/>
    </source>
</evidence>
<keyword evidence="1" id="KW-0863">Zinc-finger</keyword>
<dbReference type="AlphaFoldDB" id="A0A915DHD6"/>